<reference evidence="2 3" key="1">
    <citation type="submission" date="2020-08" db="EMBL/GenBank/DDBJ databases">
        <title>Genomic Encyclopedia of Type Strains, Phase IV (KMG-IV): sequencing the most valuable type-strain genomes for metagenomic binning, comparative biology and taxonomic classification.</title>
        <authorList>
            <person name="Goeker M."/>
        </authorList>
    </citation>
    <scope>NUCLEOTIDE SEQUENCE [LARGE SCALE GENOMIC DNA]</scope>
    <source>
        <strain evidence="2 3">DSM 18233</strain>
    </source>
</reference>
<keyword evidence="3" id="KW-1185">Reference proteome</keyword>
<comment type="caution">
    <text evidence="2">The sequence shown here is derived from an EMBL/GenBank/DDBJ whole genome shotgun (WGS) entry which is preliminary data.</text>
</comment>
<dbReference type="Gene3D" id="3.30.70.1290">
    <property type="entry name" value="Transposase IS200-like"/>
    <property type="match status" value="1"/>
</dbReference>
<dbReference type="GO" id="GO:0043565">
    <property type="term" value="F:sequence-specific DNA binding"/>
    <property type="evidence" value="ECO:0007669"/>
    <property type="project" value="TreeGrafter"/>
</dbReference>
<dbReference type="GO" id="GO:0004803">
    <property type="term" value="F:transposase activity"/>
    <property type="evidence" value="ECO:0007669"/>
    <property type="project" value="InterPro"/>
</dbReference>
<dbReference type="InterPro" id="IPR036515">
    <property type="entry name" value="Transposase_17_sf"/>
</dbReference>
<sequence>MVKYRRIQLAGGTYFFTATLHDRRANTLTAHIDALRNALRQTQEHRPFDIDAVVVLPDHIHTIWTLPEADADYSGRWRMFKSLFVRNLTRNPVGSESPTQVWQARFWEHLIRDNLDFQNHIDYVHFNPVKHGHVKRVCDWPWSSFHRYVKQGILPIDWAGSGVSDHCVRYGE</sequence>
<dbReference type="InterPro" id="IPR002686">
    <property type="entry name" value="Transposase_17"/>
</dbReference>
<dbReference type="InterPro" id="IPR052715">
    <property type="entry name" value="RAYT_transposase"/>
</dbReference>
<name>A0A840RAN7_9NEIS</name>
<feature type="domain" description="Transposase IS200-like" evidence="1">
    <location>
        <begin position="9"/>
        <end position="127"/>
    </location>
</feature>
<proteinExistence type="predicted"/>
<dbReference type="PANTHER" id="PTHR36966:SF1">
    <property type="entry name" value="REP-ASSOCIATED TYROSINE TRANSPOSASE"/>
    <property type="match status" value="1"/>
</dbReference>
<dbReference type="SMART" id="SM01321">
    <property type="entry name" value="Y1_Tnp"/>
    <property type="match status" value="1"/>
</dbReference>
<evidence type="ECO:0000313" key="3">
    <source>
        <dbReference type="Proteomes" id="UP000543030"/>
    </source>
</evidence>
<gene>
    <name evidence="2" type="ORF">HNQ50_000364</name>
</gene>
<protein>
    <submittedName>
        <fullName evidence="2">Putative transposase</fullName>
    </submittedName>
</protein>
<dbReference type="PANTHER" id="PTHR36966">
    <property type="entry name" value="REP-ASSOCIATED TYROSINE TRANSPOSASE"/>
    <property type="match status" value="1"/>
</dbReference>
<evidence type="ECO:0000259" key="1">
    <source>
        <dbReference type="SMART" id="SM01321"/>
    </source>
</evidence>
<dbReference type="AlphaFoldDB" id="A0A840RAN7"/>
<evidence type="ECO:0000313" key="2">
    <source>
        <dbReference type="EMBL" id="MBB5189654.1"/>
    </source>
</evidence>
<dbReference type="Proteomes" id="UP000543030">
    <property type="component" value="Unassembled WGS sequence"/>
</dbReference>
<dbReference type="GO" id="GO:0006313">
    <property type="term" value="P:DNA transposition"/>
    <property type="evidence" value="ECO:0007669"/>
    <property type="project" value="InterPro"/>
</dbReference>
<accession>A0A840RAN7</accession>
<organism evidence="2 3">
    <name type="scientific">Silvimonas terrae</name>
    <dbReference type="NCBI Taxonomy" id="300266"/>
    <lineage>
        <taxon>Bacteria</taxon>
        <taxon>Pseudomonadati</taxon>
        <taxon>Pseudomonadota</taxon>
        <taxon>Betaproteobacteria</taxon>
        <taxon>Neisseriales</taxon>
        <taxon>Chitinibacteraceae</taxon>
        <taxon>Silvimonas</taxon>
    </lineage>
</organism>
<dbReference type="NCBIfam" id="NF047646">
    <property type="entry name" value="REP_Tyr_transpos"/>
    <property type="match status" value="1"/>
</dbReference>
<dbReference type="RefSeq" id="WP_184096938.1">
    <property type="nucleotide sequence ID" value="NZ_JACHHN010000001.1"/>
</dbReference>
<dbReference type="EMBL" id="JACHHN010000001">
    <property type="protein sequence ID" value="MBB5189654.1"/>
    <property type="molecule type" value="Genomic_DNA"/>
</dbReference>
<dbReference type="SUPFAM" id="SSF143422">
    <property type="entry name" value="Transposase IS200-like"/>
    <property type="match status" value="1"/>
</dbReference>